<keyword evidence="2" id="KW-1185">Reference proteome</keyword>
<reference evidence="1 2" key="1">
    <citation type="submission" date="2021-03" db="EMBL/GenBank/DDBJ databases">
        <authorList>
            <person name="Stanton E."/>
        </authorList>
    </citation>
    <scope>NUCLEOTIDE SEQUENCE [LARGE SCALE GENOMIC DNA]</scope>
    <source>
        <strain evidence="1 2">2020EL-00037</strain>
    </source>
</reference>
<dbReference type="RefSeq" id="WP_210846436.1">
    <property type="nucleotide sequence ID" value="NZ_JAFHZC010000012.1"/>
</dbReference>
<sequence>PSTAPPCGSIIKNQINEEVMLLSLLISTLCAVFSRQQKVMLQLLYARRGIFPGVNYERSNILNKTFSGA</sequence>
<feature type="non-terminal residue" evidence="1">
    <location>
        <position position="1"/>
    </location>
</feature>
<accession>A0AAP2BM63</accession>
<gene>
    <name evidence="1" type="ORF">J7S78_24830</name>
</gene>
<dbReference type="AlphaFoldDB" id="A0AAP2BM63"/>
<dbReference type="Proteomes" id="UP000673434">
    <property type="component" value="Unassembled WGS sequence"/>
</dbReference>
<name>A0AAP2BM63_KLEOX</name>
<evidence type="ECO:0000313" key="1">
    <source>
        <dbReference type="EMBL" id="MBQ0603034.1"/>
    </source>
</evidence>
<dbReference type="EMBL" id="JAGKON010000030">
    <property type="protein sequence ID" value="MBQ0603034.1"/>
    <property type="molecule type" value="Genomic_DNA"/>
</dbReference>
<proteinExistence type="predicted"/>
<evidence type="ECO:0000313" key="2">
    <source>
        <dbReference type="Proteomes" id="UP000673434"/>
    </source>
</evidence>
<comment type="caution">
    <text evidence="1">The sequence shown here is derived from an EMBL/GenBank/DDBJ whole genome shotgun (WGS) entry which is preliminary data.</text>
</comment>
<organism evidence="1 2">
    <name type="scientific">Klebsiella oxytoca</name>
    <dbReference type="NCBI Taxonomy" id="571"/>
    <lineage>
        <taxon>Bacteria</taxon>
        <taxon>Pseudomonadati</taxon>
        <taxon>Pseudomonadota</taxon>
        <taxon>Gammaproteobacteria</taxon>
        <taxon>Enterobacterales</taxon>
        <taxon>Enterobacteriaceae</taxon>
        <taxon>Klebsiella/Raoultella group</taxon>
        <taxon>Klebsiella</taxon>
    </lineage>
</organism>
<protein>
    <submittedName>
        <fullName evidence="1">Uncharacterized protein</fullName>
    </submittedName>
</protein>